<name>A0A163M3V7_ABSGL</name>
<feature type="compositionally biased region" description="Polar residues" evidence="1">
    <location>
        <begin position="121"/>
        <end position="137"/>
    </location>
</feature>
<dbReference type="AlphaFoldDB" id="A0A163M3V7"/>
<dbReference type="OrthoDB" id="21292at2759"/>
<evidence type="ECO:0000256" key="1">
    <source>
        <dbReference type="SAM" id="MobiDB-lite"/>
    </source>
</evidence>
<dbReference type="STRING" id="4829.A0A163M3V7"/>
<gene>
    <name evidence="2" type="primary">ABSGL_06745.1 scaffold 8661</name>
</gene>
<dbReference type="Proteomes" id="UP000078561">
    <property type="component" value="Unassembled WGS sequence"/>
</dbReference>
<proteinExistence type="predicted"/>
<evidence type="ECO:0000313" key="3">
    <source>
        <dbReference type="Proteomes" id="UP000078561"/>
    </source>
</evidence>
<sequence length="305" mass="33707">MSKEPTKTAPPAATQNDDSDLDDLLDDVLDDFNGLSTKDKEGSTAPATKKTTVTEEPAGGEQGSLDDIVDNDAFAKQLQAGMEELMGNMDQDPEMKAAFEKVWGSFDPATMAAQANEEAAKNSTSTARGPASGTSFQDTIDQTMNKLKDSSKQVDSSITEENEDAFMAELMKQMEGLTEGGDFENVLEGMMSQLMSKEMLYEPMKDLVEKYPAWLKDNKDKTEKAQYEKYEKQFEMCKSIVAEYEAPGFDEKNEQQAKKIMDMMTQMQDLGQPPAALLEDMAPGMDFANPQGMPDMKDLENCTIM</sequence>
<dbReference type="InterPro" id="IPR006708">
    <property type="entry name" value="Pex19"/>
</dbReference>
<keyword evidence="3" id="KW-1185">Reference proteome</keyword>
<evidence type="ECO:0000313" key="2">
    <source>
        <dbReference type="EMBL" id="SAM01009.1"/>
    </source>
</evidence>
<protein>
    <recommendedName>
        <fullName evidence="4">Pex19 protein</fullName>
    </recommendedName>
</protein>
<dbReference type="Pfam" id="PF04614">
    <property type="entry name" value="Pex19"/>
    <property type="match status" value="1"/>
</dbReference>
<organism evidence="2">
    <name type="scientific">Absidia glauca</name>
    <name type="common">Pin mould</name>
    <dbReference type="NCBI Taxonomy" id="4829"/>
    <lineage>
        <taxon>Eukaryota</taxon>
        <taxon>Fungi</taxon>
        <taxon>Fungi incertae sedis</taxon>
        <taxon>Mucoromycota</taxon>
        <taxon>Mucoromycotina</taxon>
        <taxon>Mucoromycetes</taxon>
        <taxon>Mucorales</taxon>
        <taxon>Cunninghamellaceae</taxon>
        <taxon>Absidia</taxon>
    </lineage>
</organism>
<dbReference type="EMBL" id="LT553497">
    <property type="protein sequence ID" value="SAM01009.1"/>
    <property type="molecule type" value="Genomic_DNA"/>
</dbReference>
<dbReference type="OMA" id="YEPMKEM"/>
<feature type="region of interest" description="Disordered" evidence="1">
    <location>
        <begin position="1"/>
        <end position="72"/>
    </location>
</feature>
<dbReference type="PANTHER" id="PTHR12774:SF2">
    <property type="entry name" value="PEROXISOMAL BIOGENESIS FACTOR 19"/>
    <property type="match status" value="1"/>
</dbReference>
<feature type="compositionally biased region" description="Acidic residues" evidence="1">
    <location>
        <begin position="17"/>
        <end position="30"/>
    </location>
</feature>
<reference evidence="2" key="1">
    <citation type="submission" date="2016-04" db="EMBL/GenBank/DDBJ databases">
        <authorList>
            <person name="Evans L.H."/>
            <person name="Alamgir A."/>
            <person name="Owens N."/>
            <person name="Weber N.D."/>
            <person name="Virtaneva K."/>
            <person name="Barbian K."/>
            <person name="Babar A."/>
            <person name="Rosenke K."/>
        </authorList>
    </citation>
    <scope>NUCLEOTIDE SEQUENCE [LARGE SCALE GENOMIC DNA]</scope>
    <source>
        <strain evidence="2">CBS 101.48</strain>
    </source>
</reference>
<dbReference type="InParanoid" id="A0A163M3V7"/>
<dbReference type="Gene3D" id="1.20.120.900">
    <property type="entry name" value="Pex19, mPTS binding domain"/>
    <property type="match status" value="1"/>
</dbReference>
<dbReference type="GO" id="GO:0045046">
    <property type="term" value="P:protein import into peroxisome membrane"/>
    <property type="evidence" value="ECO:0007669"/>
    <property type="project" value="TreeGrafter"/>
</dbReference>
<dbReference type="InterPro" id="IPR038322">
    <property type="entry name" value="Pex19_C_sf"/>
</dbReference>
<evidence type="ECO:0008006" key="4">
    <source>
        <dbReference type="Google" id="ProtNLM"/>
    </source>
</evidence>
<feature type="region of interest" description="Disordered" evidence="1">
    <location>
        <begin position="114"/>
        <end position="137"/>
    </location>
</feature>
<accession>A0A163M3V7</accession>
<dbReference type="GO" id="GO:0033328">
    <property type="term" value="F:peroxisome membrane targeting sequence binding"/>
    <property type="evidence" value="ECO:0007669"/>
    <property type="project" value="TreeGrafter"/>
</dbReference>
<dbReference type="PANTHER" id="PTHR12774">
    <property type="entry name" value="PEROXISOMAL BIOGENESIS FACTOR 19"/>
    <property type="match status" value="1"/>
</dbReference>
<dbReference type="GO" id="GO:0005778">
    <property type="term" value="C:peroxisomal membrane"/>
    <property type="evidence" value="ECO:0007669"/>
    <property type="project" value="TreeGrafter"/>
</dbReference>